<evidence type="ECO:0000256" key="1">
    <source>
        <dbReference type="ARBA" id="ARBA00023015"/>
    </source>
</evidence>
<feature type="region of interest" description="Disordered" evidence="4">
    <location>
        <begin position="1"/>
        <end position="29"/>
    </location>
</feature>
<name>A0A7W3XWM2_9ACTN</name>
<dbReference type="InterPro" id="IPR050204">
    <property type="entry name" value="AraC_XylS_family_regulators"/>
</dbReference>
<comment type="caution">
    <text evidence="6">The sequence shown here is derived from an EMBL/GenBank/DDBJ whole genome shotgun (WGS) entry which is preliminary data.</text>
</comment>
<gene>
    <name evidence="6" type="ORF">FOE67_12080</name>
</gene>
<dbReference type="AlphaFoldDB" id="A0A7W3XWM2"/>
<dbReference type="SMART" id="SM00342">
    <property type="entry name" value="HTH_ARAC"/>
    <property type="match status" value="1"/>
</dbReference>
<dbReference type="PANTHER" id="PTHR46796:SF2">
    <property type="entry name" value="TRANSCRIPTIONAL REGULATORY PROTEIN"/>
    <property type="match status" value="1"/>
</dbReference>
<evidence type="ECO:0000313" key="7">
    <source>
        <dbReference type="Proteomes" id="UP000530234"/>
    </source>
</evidence>
<dbReference type="PROSITE" id="PS01124">
    <property type="entry name" value="HTH_ARAC_FAMILY_2"/>
    <property type="match status" value="1"/>
</dbReference>
<evidence type="ECO:0000256" key="3">
    <source>
        <dbReference type="ARBA" id="ARBA00023163"/>
    </source>
</evidence>
<dbReference type="InterPro" id="IPR009057">
    <property type="entry name" value="Homeodomain-like_sf"/>
</dbReference>
<dbReference type="EMBL" id="VKHS01000243">
    <property type="protein sequence ID" value="MBB0230225.1"/>
    <property type="molecule type" value="Genomic_DNA"/>
</dbReference>
<keyword evidence="7" id="KW-1185">Reference proteome</keyword>
<dbReference type="InterPro" id="IPR003313">
    <property type="entry name" value="AraC-bd"/>
</dbReference>
<keyword evidence="1" id="KW-0805">Transcription regulation</keyword>
<dbReference type="Pfam" id="PF02311">
    <property type="entry name" value="AraC_binding"/>
    <property type="match status" value="1"/>
</dbReference>
<organism evidence="6 7">
    <name type="scientific">Streptomyces calidiresistens</name>
    <dbReference type="NCBI Taxonomy" id="1485586"/>
    <lineage>
        <taxon>Bacteria</taxon>
        <taxon>Bacillati</taxon>
        <taxon>Actinomycetota</taxon>
        <taxon>Actinomycetes</taxon>
        <taxon>Kitasatosporales</taxon>
        <taxon>Streptomycetaceae</taxon>
        <taxon>Streptomyces</taxon>
    </lineage>
</organism>
<dbReference type="PANTHER" id="PTHR46796">
    <property type="entry name" value="HTH-TYPE TRANSCRIPTIONAL ACTIVATOR RHAS-RELATED"/>
    <property type="match status" value="1"/>
</dbReference>
<keyword evidence="3" id="KW-0804">Transcription</keyword>
<evidence type="ECO:0000256" key="4">
    <source>
        <dbReference type="SAM" id="MobiDB-lite"/>
    </source>
</evidence>
<dbReference type="Proteomes" id="UP000530234">
    <property type="component" value="Unassembled WGS sequence"/>
</dbReference>
<sequence length="291" mass="32112">MAPAFPVPGDPVLYDPDVPGRPAGDRRSRLLSRSPAVGGVREVLRAHLVDHAYPLHAHDTWTVLLIDDGVVRYDLDRRTHDAPTPLVTLLPPHVPHNGAPTTPNGLRKRVLYLEESLLGRDLVGPAVDRPGLPDPLLRSRLHRLHLALARPGEELEAETRLAFVVERLRTRWLRPSADGSAPGPRTPVGPADRLRELLHARVREGVTLAEAADLLGVHPTHLVRAFTRRVGMPPHAYLVTLRVDLARRLLLEGCPPAEAAVLAGFHDQPHLTRHFRRVLGVPPGRWLRGTG</sequence>
<dbReference type="Pfam" id="PF12833">
    <property type="entry name" value="HTH_18"/>
    <property type="match status" value="1"/>
</dbReference>
<dbReference type="SUPFAM" id="SSF46689">
    <property type="entry name" value="Homeodomain-like"/>
    <property type="match status" value="2"/>
</dbReference>
<dbReference type="SUPFAM" id="SSF51215">
    <property type="entry name" value="Regulatory protein AraC"/>
    <property type="match status" value="1"/>
</dbReference>
<evidence type="ECO:0000259" key="5">
    <source>
        <dbReference type="PROSITE" id="PS01124"/>
    </source>
</evidence>
<dbReference type="InterPro" id="IPR018060">
    <property type="entry name" value="HTH_AraC"/>
</dbReference>
<evidence type="ECO:0000256" key="2">
    <source>
        <dbReference type="ARBA" id="ARBA00023125"/>
    </source>
</evidence>
<protein>
    <submittedName>
        <fullName evidence="6">Helix-turn-helix domain-containing protein</fullName>
    </submittedName>
</protein>
<feature type="domain" description="HTH araC/xylS-type" evidence="5">
    <location>
        <begin position="192"/>
        <end position="289"/>
    </location>
</feature>
<dbReference type="Gene3D" id="1.10.10.60">
    <property type="entry name" value="Homeodomain-like"/>
    <property type="match status" value="1"/>
</dbReference>
<dbReference type="GO" id="GO:0043565">
    <property type="term" value="F:sequence-specific DNA binding"/>
    <property type="evidence" value="ECO:0007669"/>
    <property type="project" value="InterPro"/>
</dbReference>
<dbReference type="GO" id="GO:0003700">
    <property type="term" value="F:DNA-binding transcription factor activity"/>
    <property type="evidence" value="ECO:0007669"/>
    <property type="project" value="InterPro"/>
</dbReference>
<proteinExistence type="predicted"/>
<dbReference type="InterPro" id="IPR037923">
    <property type="entry name" value="HTH-like"/>
</dbReference>
<evidence type="ECO:0000313" key="6">
    <source>
        <dbReference type="EMBL" id="MBB0230225.1"/>
    </source>
</evidence>
<keyword evidence="2" id="KW-0238">DNA-binding</keyword>
<accession>A0A7W3XWM2</accession>
<reference evidence="7" key="1">
    <citation type="submission" date="2019-10" db="EMBL/GenBank/DDBJ databases">
        <title>Streptomyces sp. nov., a novel actinobacterium isolated from alkaline environment.</title>
        <authorList>
            <person name="Golinska P."/>
        </authorList>
    </citation>
    <scope>NUCLEOTIDE SEQUENCE [LARGE SCALE GENOMIC DNA]</scope>
    <source>
        <strain evidence="7">DSM 42108</strain>
    </source>
</reference>